<keyword evidence="9" id="KW-1185">Reference proteome</keyword>
<evidence type="ECO:0000313" key="9">
    <source>
        <dbReference type="Proteomes" id="UP000319257"/>
    </source>
</evidence>
<accession>A0A507ARZ7</accession>
<dbReference type="Proteomes" id="UP000319257">
    <property type="component" value="Unassembled WGS sequence"/>
</dbReference>
<dbReference type="SUPFAM" id="SSF51430">
    <property type="entry name" value="NAD(P)-linked oxidoreductase"/>
    <property type="match status" value="1"/>
</dbReference>
<dbReference type="RefSeq" id="XP_030989372.1">
    <property type="nucleotide sequence ID" value="XM_031133301.1"/>
</dbReference>
<dbReference type="Pfam" id="PF00248">
    <property type="entry name" value="Aldo_ket_red"/>
    <property type="match status" value="1"/>
</dbReference>
<evidence type="ECO:0000256" key="6">
    <source>
        <dbReference type="PIRSR" id="PIRSR000097-3"/>
    </source>
</evidence>
<reference evidence="8 9" key="1">
    <citation type="submission" date="2019-06" db="EMBL/GenBank/DDBJ databases">
        <title>Draft genome sequence of the filamentous fungus Phialemoniopsis curvata isolated from diesel fuel.</title>
        <authorList>
            <person name="Varaljay V.A."/>
            <person name="Lyon W.J."/>
            <person name="Crouch A.L."/>
            <person name="Drake C.E."/>
            <person name="Hollomon J.M."/>
            <person name="Nadeau L.J."/>
            <person name="Nunn H.S."/>
            <person name="Stevenson B.S."/>
            <person name="Bojanowski C.L."/>
            <person name="Crookes-Goodson W.J."/>
        </authorList>
    </citation>
    <scope>NUCLEOTIDE SEQUENCE [LARGE SCALE GENOMIC DNA]</scope>
    <source>
        <strain evidence="8 9">D216</strain>
    </source>
</reference>
<dbReference type="InterPro" id="IPR023210">
    <property type="entry name" value="NADP_OxRdtase_dom"/>
</dbReference>
<name>A0A507ARZ7_9PEZI</name>
<gene>
    <name evidence="8" type="ORF">E0L32_010659</name>
</gene>
<dbReference type="OrthoDB" id="416253at2759"/>
<evidence type="ECO:0000256" key="3">
    <source>
        <dbReference type="ARBA" id="ARBA00023002"/>
    </source>
</evidence>
<dbReference type="FunCoup" id="A0A507ARZ7">
    <property type="interactions" value="418"/>
</dbReference>
<sequence>MVATVKLNNGKSMPLVGYGIWKVPRENAAESVYNAIKLGYRHIDGAYDYTNSREAGQGVQRAIAEGIIKREDIFVTSKLWNNYHKKQHVQEMGQFEVDAWGIGYLDLYLIHFPISLKYIAHSELNWPCFWTDKEQTKPTPLDPTPLSETWAAMESLVDQGLVRSIGVANFNAQLLYDLLSYARIPPAVNQVEHHPYLVQPNLIKMCQESGITVTAYSSFGPQSFIELNNTDALKVEPLFAQASVARVAGKHGKTPAQVLLRWATQRGIVVIPKSNSVDRLKQNLESTDFDLAPEEIDEIASLDKRLRFNQPSDISPQYRIFD</sequence>
<dbReference type="InterPro" id="IPR020471">
    <property type="entry name" value="AKR"/>
</dbReference>
<feature type="active site" description="Proton donor" evidence="4">
    <location>
        <position position="49"/>
    </location>
</feature>
<dbReference type="AlphaFoldDB" id="A0A507ARZ7"/>
<proteinExistence type="inferred from homology"/>
<dbReference type="PIRSF" id="PIRSF000097">
    <property type="entry name" value="AKR"/>
    <property type="match status" value="1"/>
</dbReference>
<dbReference type="GeneID" id="41978106"/>
<keyword evidence="2" id="KW-0521">NADP</keyword>
<dbReference type="PRINTS" id="PR00069">
    <property type="entry name" value="ALDKETRDTASE"/>
</dbReference>
<dbReference type="Gene3D" id="3.20.20.100">
    <property type="entry name" value="NADP-dependent oxidoreductase domain"/>
    <property type="match status" value="1"/>
</dbReference>
<dbReference type="InParanoid" id="A0A507ARZ7"/>
<feature type="domain" description="NADP-dependent oxidoreductase" evidence="7">
    <location>
        <begin position="21"/>
        <end position="303"/>
    </location>
</feature>
<dbReference type="InterPro" id="IPR036812">
    <property type="entry name" value="NAD(P)_OxRdtase_dom_sf"/>
</dbReference>
<evidence type="ECO:0000256" key="5">
    <source>
        <dbReference type="PIRSR" id="PIRSR000097-2"/>
    </source>
</evidence>
<evidence type="ECO:0000256" key="1">
    <source>
        <dbReference type="ARBA" id="ARBA00007905"/>
    </source>
</evidence>
<protein>
    <recommendedName>
        <fullName evidence="7">NADP-dependent oxidoreductase domain-containing protein</fullName>
    </recommendedName>
</protein>
<dbReference type="STRING" id="1093900.A0A507ARZ7"/>
<comment type="similarity">
    <text evidence="1">Belongs to the aldo/keto reductase family.</text>
</comment>
<dbReference type="GO" id="GO:0016491">
    <property type="term" value="F:oxidoreductase activity"/>
    <property type="evidence" value="ECO:0007669"/>
    <property type="project" value="UniProtKB-KW"/>
</dbReference>
<evidence type="ECO:0000313" key="8">
    <source>
        <dbReference type="EMBL" id="TPX07661.1"/>
    </source>
</evidence>
<feature type="site" description="Lowers pKa of active site Tyr" evidence="6">
    <location>
        <position position="78"/>
    </location>
</feature>
<evidence type="ECO:0000256" key="2">
    <source>
        <dbReference type="ARBA" id="ARBA00022857"/>
    </source>
</evidence>
<evidence type="ECO:0000256" key="4">
    <source>
        <dbReference type="PIRSR" id="PIRSR000097-1"/>
    </source>
</evidence>
<comment type="caution">
    <text evidence="8">The sequence shown here is derived from an EMBL/GenBank/DDBJ whole genome shotgun (WGS) entry which is preliminary data.</text>
</comment>
<feature type="binding site" evidence="5">
    <location>
        <position position="111"/>
    </location>
    <ligand>
        <name>substrate</name>
    </ligand>
</feature>
<dbReference type="PANTHER" id="PTHR11732">
    <property type="entry name" value="ALDO/KETO REDUCTASE"/>
    <property type="match status" value="1"/>
</dbReference>
<evidence type="ECO:0000259" key="7">
    <source>
        <dbReference type="Pfam" id="PF00248"/>
    </source>
</evidence>
<dbReference type="EMBL" id="SKBQ01000088">
    <property type="protein sequence ID" value="TPX07661.1"/>
    <property type="molecule type" value="Genomic_DNA"/>
</dbReference>
<dbReference type="FunFam" id="3.20.20.100:FF:000007">
    <property type="entry name" value="NAD(P)H-dependent D-xylose reductase xyl1"/>
    <property type="match status" value="1"/>
</dbReference>
<organism evidence="8 9">
    <name type="scientific">Thyridium curvatum</name>
    <dbReference type="NCBI Taxonomy" id="1093900"/>
    <lineage>
        <taxon>Eukaryota</taxon>
        <taxon>Fungi</taxon>
        <taxon>Dikarya</taxon>
        <taxon>Ascomycota</taxon>
        <taxon>Pezizomycotina</taxon>
        <taxon>Sordariomycetes</taxon>
        <taxon>Sordariomycetidae</taxon>
        <taxon>Thyridiales</taxon>
        <taxon>Thyridiaceae</taxon>
        <taxon>Thyridium</taxon>
    </lineage>
</organism>
<keyword evidence="3" id="KW-0560">Oxidoreductase</keyword>